<dbReference type="EMBL" id="JBEZNA010000004">
    <property type="protein sequence ID" value="MEU9576318.1"/>
    <property type="molecule type" value="Genomic_DNA"/>
</dbReference>
<sequence length="118" mass="13375">MGVEVRIDSSRFRVIGRRWFERKVEDVAETARVLAPGSMSRHIETRVDDSSRGATGIIACTHHASVYVVFGTRPHQIVPRRRRALRFPMAGGDVFARRVNHPGNRANNFLGEALRIRL</sequence>
<protein>
    <submittedName>
        <fullName evidence="1">Uncharacterized protein</fullName>
    </submittedName>
</protein>
<organism evidence="1 2">
    <name type="scientific">Streptomyces chilikensis</name>
    <dbReference type="NCBI Taxonomy" id="1194079"/>
    <lineage>
        <taxon>Bacteria</taxon>
        <taxon>Bacillati</taxon>
        <taxon>Actinomycetota</taxon>
        <taxon>Actinomycetes</taxon>
        <taxon>Kitasatosporales</taxon>
        <taxon>Streptomycetaceae</taxon>
        <taxon>Streptomyces</taxon>
    </lineage>
</organism>
<evidence type="ECO:0000313" key="1">
    <source>
        <dbReference type="EMBL" id="MEU9576318.1"/>
    </source>
</evidence>
<proteinExistence type="predicted"/>
<comment type="caution">
    <text evidence="1">The sequence shown here is derived from an EMBL/GenBank/DDBJ whole genome shotgun (WGS) entry which is preliminary data.</text>
</comment>
<dbReference type="RefSeq" id="WP_359268460.1">
    <property type="nucleotide sequence ID" value="NZ_JBEZNA010000004.1"/>
</dbReference>
<reference evidence="1 2" key="1">
    <citation type="submission" date="2024-06" db="EMBL/GenBank/DDBJ databases">
        <title>The Natural Products Discovery Center: Release of the First 8490 Sequenced Strains for Exploring Actinobacteria Biosynthetic Diversity.</title>
        <authorList>
            <person name="Kalkreuter E."/>
            <person name="Kautsar S.A."/>
            <person name="Yang D."/>
            <person name="Bader C.D."/>
            <person name="Teijaro C.N."/>
            <person name="Fluegel L."/>
            <person name="Davis C.M."/>
            <person name="Simpson J.R."/>
            <person name="Lauterbach L."/>
            <person name="Steele A.D."/>
            <person name="Gui C."/>
            <person name="Meng S."/>
            <person name="Li G."/>
            <person name="Viehrig K."/>
            <person name="Ye F."/>
            <person name="Su P."/>
            <person name="Kiefer A.F."/>
            <person name="Nichols A."/>
            <person name="Cepeda A.J."/>
            <person name="Yan W."/>
            <person name="Fan B."/>
            <person name="Jiang Y."/>
            <person name="Adhikari A."/>
            <person name="Zheng C.-J."/>
            <person name="Schuster L."/>
            <person name="Cowan T.M."/>
            <person name="Smanski M.J."/>
            <person name="Chevrette M.G."/>
            <person name="De Carvalho L.P.S."/>
            <person name="Shen B."/>
        </authorList>
    </citation>
    <scope>NUCLEOTIDE SEQUENCE [LARGE SCALE GENOMIC DNA]</scope>
    <source>
        <strain evidence="1 2">NPDC048117</strain>
    </source>
</reference>
<accession>A0ABV3EJI4</accession>
<keyword evidence="2" id="KW-1185">Reference proteome</keyword>
<dbReference type="Proteomes" id="UP001551584">
    <property type="component" value="Unassembled WGS sequence"/>
</dbReference>
<name>A0ABV3EJI4_9ACTN</name>
<evidence type="ECO:0000313" key="2">
    <source>
        <dbReference type="Proteomes" id="UP001551584"/>
    </source>
</evidence>
<gene>
    <name evidence="1" type="ORF">AB0D95_03340</name>
</gene>